<feature type="compositionally biased region" description="Polar residues" evidence="1">
    <location>
        <begin position="539"/>
        <end position="564"/>
    </location>
</feature>
<evidence type="ECO:0000313" key="3">
    <source>
        <dbReference type="Proteomes" id="UP000683000"/>
    </source>
</evidence>
<comment type="caution">
    <text evidence="2">The sequence shown here is derived from an EMBL/GenBank/DDBJ whole genome shotgun (WGS) entry which is preliminary data.</text>
</comment>
<proteinExistence type="predicted"/>
<feature type="compositionally biased region" description="Low complexity" evidence="1">
    <location>
        <begin position="106"/>
        <end position="116"/>
    </location>
</feature>
<feature type="compositionally biased region" description="Basic residues" evidence="1">
    <location>
        <begin position="528"/>
        <end position="537"/>
    </location>
</feature>
<name>A0A8I2YVZ6_9AGAM</name>
<sequence length="1121" mass="121008">MLYKFIGRNGKRKATESRSHQKPSLASEQSLFASPLVFDINEESIAAQSSPLVELNLSNSNEEWFPRELLRSRSCSPDRSPQRVQNATVTQNTLTQETRTNPSPVPSLSHSENSSSCLPARKKSIPAPIIIPDNVMPNIQIGYSAVPSRALPPETSQLNANGASGSSPSASMLDDLSAISGTTLARTLIASSFVLSSERRSSRHRSGVVRQDSATLPRGSFFLSDSRSSSEIPPVPPVPTILASAIPDPNHPTTIKSGTSTESEYPTTDSYITSPETADSSVIPQRISHAQESPSPKMPTSTKSLPPAVPATKPQRKAGPVPTRSRVPKNGVFDGPKTAVEVPLPLRSRETTQHSSQESALLSSDDHSLDEFDFMPPETLVMVGSPASDSSASYISRKRGDTNRGQWRRRAGGLDRTQNSCMDSSFFRAEFVSKSFFFFTAKDSSLADGAFGPQQTLGISSATTSEHDFGELLNYDLISPESSASLSSASAGYQTFPETPMVCSPLWSSGFAFFARSDSQVVRRRMSSLKYARRGSGKVHSSTRTARRQVGNNDGGNISQSSLLAKQKPPSPKQAERSLPPPMPAIDDARDPDETNQPLKTDTAESQQAVKPSPAVRPHPLAHISSSSSCLLEEEALRALARHSPSSSPCIDIGNVDPSFDPTTEPVTVTDTSVKSPTSIPLPESTDVSLSNSPALPSVSSLASHLLQPPISQSPLSFPSSFLGGSSFLPSTSTPSRSRSHSPIAVVSSSLAPNDLGCHSPSPSFVSPPPYHSVISERTSHHPGTTPTPSSSRTPTGPVYQRSRQASNSSLASGSARTRMRSRPPLPVGPRKPSGPGQGIGSFFPGRNGSASFVSSSDPAVSAGFPWRKLHSAASKPPPKFQTPPPKWRGLTLEAAQWTFTSAQLQEIVSQAIQQSFEGPSLRFLRPETLEGEIADELQCLELQHMDVKAQYKALARKRWMLMGALAGHVEGVGMSHATTAERTLEELAEVLSALDLRAEKMHDIVLQIAQLQRLREVHNTSALAMAVRKINGVFVRQMAEKERLQGQVDTLATERDEAWKHAEDIAQDYDTLNDRVSRGCVRHYVRRRAVRDDLEQALDAHLGRAQVEHPTVAGWFAVSE</sequence>
<dbReference type="AlphaFoldDB" id="A0A8I2YVZ6"/>
<evidence type="ECO:0000313" key="2">
    <source>
        <dbReference type="EMBL" id="KAG6380329.1"/>
    </source>
</evidence>
<feature type="region of interest" description="Disordered" evidence="1">
    <location>
        <begin position="73"/>
        <end position="119"/>
    </location>
</feature>
<feature type="region of interest" description="Disordered" evidence="1">
    <location>
        <begin position="643"/>
        <end position="694"/>
    </location>
</feature>
<feature type="compositionally biased region" description="Low complexity" evidence="1">
    <location>
        <begin position="782"/>
        <end position="798"/>
    </location>
</feature>
<feature type="region of interest" description="Disordered" evidence="1">
    <location>
        <begin position="528"/>
        <end position="622"/>
    </location>
</feature>
<feature type="region of interest" description="Disordered" evidence="1">
    <location>
        <begin position="759"/>
        <end position="846"/>
    </location>
</feature>
<dbReference type="OrthoDB" id="3271284at2759"/>
<feature type="compositionally biased region" description="Polar residues" evidence="1">
    <location>
        <begin position="595"/>
        <end position="610"/>
    </location>
</feature>
<organism evidence="2 3">
    <name type="scientific">Boletus reticuloceps</name>
    <dbReference type="NCBI Taxonomy" id="495285"/>
    <lineage>
        <taxon>Eukaryota</taxon>
        <taxon>Fungi</taxon>
        <taxon>Dikarya</taxon>
        <taxon>Basidiomycota</taxon>
        <taxon>Agaricomycotina</taxon>
        <taxon>Agaricomycetes</taxon>
        <taxon>Agaricomycetidae</taxon>
        <taxon>Boletales</taxon>
        <taxon>Boletineae</taxon>
        <taxon>Boletaceae</taxon>
        <taxon>Boletoideae</taxon>
        <taxon>Boletus</taxon>
    </lineage>
</organism>
<protein>
    <submittedName>
        <fullName evidence="2">Uncharacterized protein</fullName>
    </submittedName>
</protein>
<accession>A0A8I2YVZ6</accession>
<gene>
    <name evidence="2" type="ORF">JVT61DRAFT_8439</name>
</gene>
<feature type="compositionally biased region" description="Polar residues" evidence="1">
    <location>
        <begin position="802"/>
        <end position="816"/>
    </location>
</feature>
<reference evidence="2" key="1">
    <citation type="submission" date="2021-03" db="EMBL/GenBank/DDBJ databases">
        <title>Evolutionary innovations through gain and loss of genes in the ectomycorrhizal Boletales.</title>
        <authorList>
            <person name="Wu G."/>
            <person name="Miyauchi S."/>
            <person name="Morin E."/>
            <person name="Yang Z.-L."/>
            <person name="Xu J."/>
            <person name="Martin F.M."/>
        </authorList>
    </citation>
    <scope>NUCLEOTIDE SEQUENCE</scope>
    <source>
        <strain evidence="2">BR01</strain>
    </source>
</reference>
<feature type="compositionally biased region" description="Low complexity" evidence="1">
    <location>
        <begin position="661"/>
        <end position="672"/>
    </location>
</feature>
<feature type="region of interest" description="Disordered" evidence="1">
    <location>
        <begin position="6"/>
        <end position="26"/>
    </location>
</feature>
<feature type="region of interest" description="Disordered" evidence="1">
    <location>
        <begin position="242"/>
        <end position="364"/>
    </location>
</feature>
<dbReference type="Proteomes" id="UP000683000">
    <property type="component" value="Unassembled WGS sequence"/>
</dbReference>
<feature type="compositionally biased region" description="Polar residues" evidence="1">
    <location>
        <begin position="73"/>
        <end position="102"/>
    </location>
</feature>
<feature type="compositionally biased region" description="Low complexity" evidence="1">
    <location>
        <begin position="385"/>
        <end position="395"/>
    </location>
</feature>
<evidence type="ECO:0000256" key="1">
    <source>
        <dbReference type="SAM" id="MobiDB-lite"/>
    </source>
</evidence>
<feature type="compositionally biased region" description="Polar residues" evidence="1">
    <location>
        <begin position="251"/>
        <end position="292"/>
    </location>
</feature>
<feature type="region of interest" description="Disordered" evidence="1">
    <location>
        <begin position="385"/>
        <end position="407"/>
    </location>
</feature>
<dbReference type="EMBL" id="JAGFBS010000003">
    <property type="protein sequence ID" value="KAG6380329.1"/>
    <property type="molecule type" value="Genomic_DNA"/>
</dbReference>
<feature type="compositionally biased region" description="Low complexity" evidence="1">
    <location>
        <begin position="293"/>
        <end position="306"/>
    </location>
</feature>
<keyword evidence="3" id="KW-1185">Reference proteome</keyword>